<dbReference type="InterPro" id="IPR000073">
    <property type="entry name" value="AB_hydrolase_1"/>
</dbReference>
<reference evidence="2 3" key="1">
    <citation type="submission" date="2011-07" db="EMBL/GenBank/DDBJ databases">
        <title>The complete genome of chromosome of Emticicia oligotrophica DSM 17448.</title>
        <authorList>
            <consortium name="US DOE Joint Genome Institute (JGI-PGF)"/>
            <person name="Lucas S."/>
            <person name="Han J."/>
            <person name="Lapidus A."/>
            <person name="Bruce D."/>
            <person name="Goodwin L."/>
            <person name="Pitluck S."/>
            <person name="Peters L."/>
            <person name="Kyrpides N."/>
            <person name="Mavromatis K."/>
            <person name="Ivanova N."/>
            <person name="Ovchinnikova G."/>
            <person name="Teshima H."/>
            <person name="Detter J.C."/>
            <person name="Tapia R."/>
            <person name="Han C."/>
            <person name="Land M."/>
            <person name="Hauser L."/>
            <person name="Markowitz V."/>
            <person name="Cheng J.-F."/>
            <person name="Hugenholtz P."/>
            <person name="Woyke T."/>
            <person name="Wu D."/>
            <person name="Tindall B."/>
            <person name="Pomrenke H."/>
            <person name="Brambilla E."/>
            <person name="Klenk H.-P."/>
            <person name="Eisen J.A."/>
        </authorList>
    </citation>
    <scope>NUCLEOTIDE SEQUENCE [LARGE SCALE GENOMIC DNA]</scope>
    <source>
        <strain evidence="2 3">DSM 17448</strain>
    </source>
</reference>
<protein>
    <submittedName>
        <fullName evidence="2">Alpha/beta hydrolase fold containing protein</fullName>
    </submittedName>
</protein>
<dbReference type="Pfam" id="PF00561">
    <property type="entry name" value="Abhydrolase_1"/>
    <property type="match status" value="1"/>
</dbReference>
<name>A0ABM5N2P4_EMTOG</name>
<dbReference type="PRINTS" id="PR00111">
    <property type="entry name" value="ABHYDROLASE"/>
</dbReference>
<dbReference type="Gene3D" id="3.40.50.1820">
    <property type="entry name" value="alpha/beta hydrolase"/>
    <property type="match status" value="1"/>
</dbReference>
<dbReference type="RefSeq" id="WP_015029399.1">
    <property type="nucleotide sequence ID" value="NC_018748.1"/>
</dbReference>
<dbReference type="InterPro" id="IPR050266">
    <property type="entry name" value="AB_hydrolase_sf"/>
</dbReference>
<keyword evidence="3" id="KW-1185">Reference proteome</keyword>
<proteinExistence type="predicted"/>
<dbReference type="SUPFAM" id="SSF53474">
    <property type="entry name" value="alpha/beta-Hydrolases"/>
    <property type="match status" value="1"/>
</dbReference>
<keyword evidence="2" id="KW-0378">Hydrolase</keyword>
<dbReference type="EMBL" id="CP002961">
    <property type="protein sequence ID" value="AFK03702.1"/>
    <property type="molecule type" value="Genomic_DNA"/>
</dbReference>
<dbReference type="Proteomes" id="UP000002875">
    <property type="component" value="Chromosome"/>
</dbReference>
<feature type="domain" description="AB hydrolase-1" evidence="1">
    <location>
        <begin position="23"/>
        <end position="152"/>
    </location>
</feature>
<evidence type="ECO:0000313" key="3">
    <source>
        <dbReference type="Proteomes" id="UP000002875"/>
    </source>
</evidence>
<gene>
    <name evidence="2" type="ordered locus">Emtol_2566</name>
</gene>
<dbReference type="InterPro" id="IPR029058">
    <property type="entry name" value="AB_hydrolase_fold"/>
</dbReference>
<dbReference type="PANTHER" id="PTHR43798">
    <property type="entry name" value="MONOACYLGLYCEROL LIPASE"/>
    <property type="match status" value="1"/>
</dbReference>
<evidence type="ECO:0000313" key="2">
    <source>
        <dbReference type="EMBL" id="AFK03702.1"/>
    </source>
</evidence>
<evidence type="ECO:0000259" key="1">
    <source>
        <dbReference type="Pfam" id="PF00561"/>
    </source>
</evidence>
<accession>A0ABM5N2P4</accession>
<organism evidence="2 3">
    <name type="scientific">Emticicia oligotrophica (strain DSM 17448 / CIP 109782 / MTCC 6937 / GPTSA100-15)</name>
    <dbReference type="NCBI Taxonomy" id="929562"/>
    <lineage>
        <taxon>Bacteria</taxon>
        <taxon>Pseudomonadati</taxon>
        <taxon>Bacteroidota</taxon>
        <taxon>Cytophagia</taxon>
        <taxon>Cytophagales</taxon>
        <taxon>Leadbetterellaceae</taxon>
        <taxon>Emticicia</taxon>
    </lineage>
</organism>
<dbReference type="GO" id="GO:0016787">
    <property type="term" value="F:hydrolase activity"/>
    <property type="evidence" value="ECO:0007669"/>
    <property type="project" value="UniProtKB-KW"/>
</dbReference>
<sequence>MISKNIHTNSINLHYIDTETEGPVIILMHGLTANSHAFDGLLAEGLGKKWRVISVDLRGRGLSDKPTEGYTMKDHAEDILGLMDGLGIEKCIVGGHSFGALLTFYMAFHHAERLEKLLLLDAAARLHPQTKEMLGPALSRIGQTYPSFETYLEKVKAGAYMTYWEDTMLSYYQADVKLNNDGSVTQRSTPENMTEAILKGSFGEPWLDYIKAVEQPAILLNGTMNYALDAPLLPKEFALETVSLMKNCQYKEVWGNHQTMLYGQGAKDIVAGIESFLAN</sequence>